<feature type="signal peptide" evidence="1">
    <location>
        <begin position="1"/>
        <end position="19"/>
    </location>
</feature>
<protein>
    <submittedName>
        <fullName evidence="2">Uncharacterized protein</fullName>
    </submittedName>
</protein>
<reference evidence="3 4" key="1">
    <citation type="submission" date="2019-04" db="EMBL/GenBank/DDBJ databases">
        <title>Aspergillus burnettii sp. nov., novel species from soil in southeast Queensland.</title>
        <authorList>
            <person name="Gilchrist C.L.M."/>
            <person name="Pitt J.I."/>
            <person name="Lange L."/>
            <person name="Lacey H.J."/>
            <person name="Vuong D."/>
            <person name="Midgley D.J."/>
            <person name="Greenfield P."/>
            <person name="Bradbury M."/>
            <person name="Lacey E."/>
            <person name="Busk P.K."/>
            <person name="Pilgaard B."/>
            <person name="Chooi Y.H."/>
            <person name="Piggott A.M."/>
        </authorList>
    </citation>
    <scope>NUCLEOTIDE SEQUENCE [LARGE SCALE GENOMIC DNA]</scope>
    <source>
        <strain evidence="3 4">FRR 5400</strain>
    </source>
</reference>
<evidence type="ECO:0000313" key="4">
    <source>
        <dbReference type="Proteomes" id="UP000541154"/>
    </source>
</evidence>
<dbReference type="OrthoDB" id="3257981at2759"/>
<feature type="chain" id="PRO_5043207854" evidence="1">
    <location>
        <begin position="20"/>
        <end position="114"/>
    </location>
</feature>
<keyword evidence="1" id="KW-0732">Signal</keyword>
<proteinExistence type="predicted"/>
<evidence type="ECO:0000313" key="2">
    <source>
        <dbReference type="EMBL" id="KAE8393781.1"/>
    </source>
</evidence>
<dbReference type="Proteomes" id="UP000541154">
    <property type="component" value="Unassembled WGS sequence"/>
</dbReference>
<dbReference type="EMBL" id="ML735227">
    <property type="protein sequence ID" value="KAE8393781.1"/>
    <property type="molecule type" value="Genomic_DNA"/>
</dbReference>
<reference evidence="2" key="2">
    <citation type="submission" date="2019-04" db="EMBL/GenBank/DDBJ databases">
        <title>Friends and foes A comparative genomics studyof 23 Aspergillus species from section Flavi.</title>
        <authorList>
            <consortium name="DOE Joint Genome Institute"/>
            <person name="Kjaerbolling I."/>
            <person name="Vesth T."/>
            <person name="Frisvad J.C."/>
            <person name="Nybo J.L."/>
            <person name="Theobald S."/>
            <person name="Kildgaard S."/>
            <person name="Isbrandt T."/>
            <person name="Kuo A."/>
            <person name="Sato A."/>
            <person name="Lyhne E.K."/>
            <person name="Kogle M.E."/>
            <person name="Wiebenga A."/>
            <person name="Kun R.S."/>
            <person name="Lubbers R.J."/>
            <person name="Makela M.R."/>
            <person name="Barry K."/>
            <person name="Chovatia M."/>
            <person name="Clum A."/>
            <person name="Daum C."/>
            <person name="Haridas S."/>
            <person name="He G."/>
            <person name="LaButti K."/>
            <person name="Lipzen A."/>
            <person name="Mondo S."/>
            <person name="Riley R."/>
            <person name="Salamov A."/>
            <person name="Simmons B.A."/>
            <person name="Magnuson J.K."/>
            <person name="Henrissat B."/>
            <person name="Mortensen U.H."/>
            <person name="Larsen T.O."/>
            <person name="Devries R.P."/>
            <person name="Grigoriev I.V."/>
            <person name="Machida M."/>
            <person name="Baker S.E."/>
            <person name="Andersen M.R."/>
        </authorList>
    </citation>
    <scope>NUCLEOTIDE SEQUENCE [LARGE SCALE GENOMIC DNA]</scope>
    <source>
        <strain evidence="2">IBT 14317</strain>
    </source>
</reference>
<dbReference type="AlphaFoldDB" id="A0A5N7CHZ5"/>
<dbReference type="Proteomes" id="UP000326877">
    <property type="component" value="Unassembled WGS sequence"/>
</dbReference>
<accession>A0A5N7CHZ5</accession>
<organism evidence="2">
    <name type="scientific">Petromyces alliaceus</name>
    <name type="common">Aspergillus alliaceus</name>
    <dbReference type="NCBI Taxonomy" id="209559"/>
    <lineage>
        <taxon>Eukaryota</taxon>
        <taxon>Fungi</taxon>
        <taxon>Dikarya</taxon>
        <taxon>Ascomycota</taxon>
        <taxon>Pezizomycotina</taxon>
        <taxon>Eurotiomycetes</taxon>
        <taxon>Eurotiomycetidae</taxon>
        <taxon>Eurotiales</taxon>
        <taxon>Aspergillaceae</taxon>
        <taxon>Aspergillus</taxon>
        <taxon>Aspergillus subgen. Circumdati</taxon>
    </lineage>
</organism>
<evidence type="ECO:0000313" key="3">
    <source>
        <dbReference type="EMBL" id="KAF5858554.1"/>
    </source>
</evidence>
<dbReference type="EMBL" id="SPNV01000201">
    <property type="protein sequence ID" value="KAF5858554.1"/>
    <property type="molecule type" value="Genomic_DNA"/>
</dbReference>
<sequence length="114" mass="12218">MVKFFCLAALMGLAAVSQATNLHVNKGYITVGEDSPVKGSINVSPPVTIYAMFKGNQDGATAKPKCSLEADWPSSYGDVYFGADNCLYDSNGQNINSQCCKMSNDLPEVANPYH</sequence>
<accession>A0A8H6E3Z9</accession>
<name>A0A5N7CHZ5_PETAA</name>
<evidence type="ECO:0000256" key="1">
    <source>
        <dbReference type="SAM" id="SignalP"/>
    </source>
</evidence>
<gene>
    <name evidence="2" type="ORF">BDV23DRAFT_180232</name>
    <name evidence="3" type="ORF">ETB97_004297</name>
</gene>
<keyword evidence="4" id="KW-1185">Reference proteome</keyword>